<evidence type="ECO:0008006" key="3">
    <source>
        <dbReference type="Google" id="ProtNLM"/>
    </source>
</evidence>
<reference evidence="1 2" key="1">
    <citation type="journal article" date="2016" name="Proc. Natl. Acad. Sci. U.S.A.">
        <title>Comparative genomics of biotechnologically important yeasts.</title>
        <authorList>
            <person name="Riley R."/>
            <person name="Haridas S."/>
            <person name="Wolfe K.H."/>
            <person name="Lopes M.R."/>
            <person name="Hittinger C.T."/>
            <person name="Goeker M."/>
            <person name="Salamov A.A."/>
            <person name="Wisecaver J.H."/>
            <person name="Long T.M."/>
            <person name="Calvey C.H."/>
            <person name="Aerts A.L."/>
            <person name="Barry K.W."/>
            <person name="Choi C."/>
            <person name="Clum A."/>
            <person name="Coughlan A.Y."/>
            <person name="Deshpande S."/>
            <person name="Douglass A.P."/>
            <person name="Hanson S.J."/>
            <person name="Klenk H.-P."/>
            <person name="LaButti K.M."/>
            <person name="Lapidus A."/>
            <person name="Lindquist E.A."/>
            <person name="Lipzen A.M."/>
            <person name="Meier-Kolthoff J.P."/>
            <person name="Ohm R.A."/>
            <person name="Otillar R.P."/>
            <person name="Pangilinan J.L."/>
            <person name="Peng Y."/>
            <person name="Rokas A."/>
            <person name="Rosa C.A."/>
            <person name="Scheuner C."/>
            <person name="Sibirny A.A."/>
            <person name="Slot J.C."/>
            <person name="Stielow J.B."/>
            <person name="Sun H."/>
            <person name="Kurtzman C.P."/>
            <person name="Blackwell M."/>
            <person name="Grigoriev I.V."/>
            <person name="Jeffries T.W."/>
        </authorList>
    </citation>
    <scope>NUCLEOTIDE SEQUENCE [LARGE SCALE GENOMIC DNA]</scope>
    <source>
        <strain evidence="1 2">NRRL Y-11557</strain>
    </source>
</reference>
<dbReference type="SUPFAM" id="SSF51430">
    <property type="entry name" value="NAD(P)-linked oxidoreductase"/>
    <property type="match status" value="1"/>
</dbReference>
<dbReference type="AlphaFoldDB" id="A0A1E3Q6P3"/>
<evidence type="ECO:0000313" key="2">
    <source>
        <dbReference type="Proteomes" id="UP000094385"/>
    </source>
</evidence>
<dbReference type="InterPro" id="IPR036812">
    <property type="entry name" value="NAD(P)_OxRdtase_dom_sf"/>
</dbReference>
<evidence type="ECO:0000313" key="1">
    <source>
        <dbReference type="EMBL" id="ODQ73331.1"/>
    </source>
</evidence>
<dbReference type="OrthoDB" id="48988at2759"/>
<dbReference type="Gene3D" id="3.20.20.100">
    <property type="entry name" value="NADP-dependent oxidoreductase domain"/>
    <property type="match status" value="1"/>
</dbReference>
<accession>A0A1E3Q6P3</accession>
<dbReference type="EMBL" id="KV454294">
    <property type="protein sequence ID" value="ODQ73331.1"/>
    <property type="molecule type" value="Genomic_DNA"/>
</dbReference>
<sequence length="78" mass="8679">MSLRGNRDEMVIATKYTSFYPSHKGGEKIQGNNFNSMHISLEASLKKLDTINVSLIHKSSHVPTRTCDKSAPSVHKAH</sequence>
<protein>
    <recommendedName>
        <fullName evidence="3">NADP-dependent oxidoreductase domain-containing protein</fullName>
    </recommendedName>
</protein>
<name>A0A1E3Q6P3_LIPST</name>
<dbReference type="Proteomes" id="UP000094385">
    <property type="component" value="Unassembled WGS sequence"/>
</dbReference>
<organism evidence="1 2">
    <name type="scientific">Lipomyces starkeyi NRRL Y-11557</name>
    <dbReference type="NCBI Taxonomy" id="675824"/>
    <lineage>
        <taxon>Eukaryota</taxon>
        <taxon>Fungi</taxon>
        <taxon>Dikarya</taxon>
        <taxon>Ascomycota</taxon>
        <taxon>Saccharomycotina</taxon>
        <taxon>Lipomycetes</taxon>
        <taxon>Lipomycetales</taxon>
        <taxon>Lipomycetaceae</taxon>
        <taxon>Lipomyces</taxon>
    </lineage>
</organism>
<gene>
    <name evidence="1" type="ORF">LIPSTDRAFT_104929</name>
</gene>
<dbReference type="STRING" id="675824.A0A1E3Q6P3"/>
<proteinExistence type="predicted"/>
<keyword evidence="2" id="KW-1185">Reference proteome</keyword>